<gene>
    <name evidence="14" type="ORF">NLI96_g7519</name>
</gene>
<evidence type="ECO:0000256" key="8">
    <source>
        <dbReference type="ARBA" id="ARBA00032424"/>
    </source>
</evidence>
<dbReference type="Gene3D" id="1.20.1250.20">
    <property type="entry name" value="MFS general substrate transporter like domains"/>
    <property type="match status" value="1"/>
</dbReference>
<dbReference type="PROSITE" id="PS00723">
    <property type="entry name" value="POLYPRENYL_SYNTHASE_1"/>
    <property type="match status" value="1"/>
</dbReference>
<dbReference type="GO" id="GO:0004659">
    <property type="term" value="F:prenyltransferase activity"/>
    <property type="evidence" value="ECO:0007669"/>
    <property type="project" value="InterPro"/>
</dbReference>
<feature type="compositionally biased region" description="Basic and acidic residues" evidence="11">
    <location>
        <begin position="486"/>
        <end position="496"/>
    </location>
</feature>
<keyword evidence="3" id="KW-0479">Metal-binding</keyword>
<dbReference type="GO" id="GO:0022857">
    <property type="term" value="F:transmembrane transporter activity"/>
    <property type="evidence" value="ECO:0007669"/>
    <property type="project" value="InterPro"/>
</dbReference>
<dbReference type="Gene3D" id="1.10.600.10">
    <property type="entry name" value="Farnesyl Diphosphate Synthase"/>
    <property type="match status" value="1"/>
</dbReference>
<feature type="transmembrane region" description="Helical" evidence="12">
    <location>
        <begin position="21"/>
        <end position="46"/>
    </location>
</feature>
<feature type="transmembrane region" description="Helical" evidence="12">
    <location>
        <begin position="124"/>
        <end position="147"/>
    </location>
</feature>
<organism evidence="14 15">
    <name type="scientific">Meripilus lineatus</name>
    <dbReference type="NCBI Taxonomy" id="2056292"/>
    <lineage>
        <taxon>Eukaryota</taxon>
        <taxon>Fungi</taxon>
        <taxon>Dikarya</taxon>
        <taxon>Basidiomycota</taxon>
        <taxon>Agaricomycotina</taxon>
        <taxon>Agaricomycetes</taxon>
        <taxon>Polyporales</taxon>
        <taxon>Meripilaceae</taxon>
        <taxon>Meripilus</taxon>
    </lineage>
</organism>
<dbReference type="Pfam" id="PF07690">
    <property type="entry name" value="MFS_1"/>
    <property type="match status" value="2"/>
</dbReference>
<dbReference type="GO" id="GO:0008299">
    <property type="term" value="P:isoprenoid biosynthetic process"/>
    <property type="evidence" value="ECO:0007669"/>
    <property type="project" value="InterPro"/>
</dbReference>
<comment type="subcellular location">
    <subcellularLocation>
        <location evidence="1">Membrane</location>
        <topology evidence="1">Multi-pass membrane protein</topology>
    </subcellularLocation>
</comment>
<evidence type="ECO:0000256" key="9">
    <source>
        <dbReference type="ARBA" id="ARBA00032448"/>
    </source>
</evidence>
<name>A0AAD5UZ22_9APHY</name>
<comment type="caution">
    <text evidence="14">The sequence shown here is derived from an EMBL/GenBank/DDBJ whole genome shotgun (WGS) entry which is preliminary data.</text>
</comment>
<dbReference type="SUPFAM" id="SSF103473">
    <property type="entry name" value="MFS general substrate transporter"/>
    <property type="match status" value="1"/>
</dbReference>
<dbReference type="EMBL" id="JANAWD010000311">
    <property type="protein sequence ID" value="KAJ3481648.1"/>
    <property type="molecule type" value="Genomic_DNA"/>
</dbReference>
<feature type="transmembrane region" description="Helical" evidence="12">
    <location>
        <begin position="87"/>
        <end position="112"/>
    </location>
</feature>
<keyword evidence="15" id="KW-1185">Reference proteome</keyword>
<feature type="transmembrane region" description="Helical" evidence="12">
    <location>
        <begin position="266"/>
        <end position="283"/>
    </location>
</feature>
<dbReference type="InterPro" id="IPR000092">
    <property type="entry name" value="Polyprenyl_synt"/>
</dbReference>
<dbReference type="PANTHER" id="PTHR23501:SF189">
    <property type="entry name" value="DRUG TRANSPORTER, PUTATIVE (AFU_ORTHOLOGUE AFUA_4G03920)-RELATED"/>
    <property type="match status" value="1"/>
</dbReference>
<keyword evidence="5 12" id="KW-1133">Transmembrane helix</keyword>
<evidence type="ECO:0000313" key="15">
    <source>
        <dbReference type="Proteomes" id="UP001212997"/>
    </source>
</evidence>
<evidence type="ECO:0000256" key="3">
    <source>
        <dbReference type="ARBA" id="ARBA00022723"/>
    </source>
</evidence>
<evidence type="ECO:0000256" key="10">
    <source>
        <dbReference type="ARBA" id="ARBA00032873"/>
    </source>
</evidence>
<feature type="transmembrane region" description="Helical" evidence="12">
    <location>
        <begin position="58"/>
        <end position="80"/>
    </location>
</feature>
<evidence type="ECO:0000256" key="5">
    <source>
        <dbReference type="ARBA" id="ARBA00022989"/>
    </source>
</evidence>
<dbReference type="InterPro" id="IPR020846">
    <property type="entry name" value="MFS_dom"/>
</dbReference>
<feature type="transmembrane region" description="Helical" evidence="12">
    <location>
        <begin position="226"/>
        <end position="246"/>
    </location>
</feature>
<evidence type="ECO:0000256" key="2">
    <source>
        <dbReference type="ARBA" id="ARBA00022692"/>
    </source>
</evidence>
<feature type="transmembrane region" description="Helical" evidence="12">
    <location>
        <begin position="440"/>
        <end position="462"/>
    </location>
</feature>
<dbReference type="Proteomes" id="UP001212997">
    <property type="component" value="Unassembled WGS sequence"/>
</dbReference>
<feature type="transmembrane region" description="Helical" evidence="12">
    <location>
        <begin position="365"/>
        <end position="383"/>
    </location>
</feature>
<evidence type="ECO:0000259" key="13">
    <source>
        <dbReference type="PROSITE" id="PS50850"/>
    </source>
</evidence>
<accession>A0AAD5UZ22</accession>
<dbReference type="CDD" id="cd00685">
    <property type="entry name" value="Trans_IPPS_HT"/>
    <property type="match status" value="1"/>
</dbReference>
<feature type="compositionally biased region" description="Basic and acidic residues" evidence="11">
    <location>
        <begin position="470"/>
        <end position="479"/>
    </location>
</feature>
<proteinExistence type="predicted"/>
<keyword evidence="6 12" id="KW-0472">Membrane</keyword>
<evidence type="ECO:0000256" key="11">
    <source>
        <dbReference type="SAM" id="MobiDB-lite"/>
    </source>
</evidence>
<dbReference type="PROSITE" id="PS00444">
    <property type="entry name" value="POLYPRENYL_SYNTHASE_2"/>
    <property type="match status" value="1"/>
</dbReference>
<evidence type="ECO:0000256" key="4">
    <source>
        <dbReference type="ARBA" id="ARBA00022842"/>
    </source>
</evidence>
<dbReference type="PROSITE" id="PS50850">
    <property type="entry name" value="MFS"/>
    <property type="match status" value="1"/>
</dbReference>
<keyword evidence="4" id="KW-0460">Magnesium</keyword>
<dbReference type="InterPro" id="IPR011701">
    <property type="entry name" value="MFS"/>
</dbReference>
<evidence type="ECO:0000256" key="6">
    <source>
        <dbReference type="ARBA" id="ARBA00023136"/>
    </source>
</evidence>
<dbReference type="Pfam" id="PF00348">
    <property type="entry name" value="polyprenyl_synt"/>
    <property type="match status" value="1"/>
</dbReference>
<sequence>MSEKCRLSLTDQTNLLPFRKVVIVFSSLSLCILVSTLDSTIVATALPTISNHFNAGSIASWVPSAYFLTSTAFQPLWSLLAGFSPSILSLIIFRGITGAGGGGIVSMVQIVMSDVVSLRERGKYQGIIGVVVAFGFAIGPFMGGALAEKVSWRENSDGRLPRHDPYSGWLHPGYLAVDMGRGDFPLELCRCSCTLDFGVLRDWIVLCMGMEGSEATYRTNVYFRHVTVTGVYITMFINGAVFYSQLYYLPQYFQVALDYSPIRSGVFLFPVLVTQTLASWITGQIISRTGHYRTIIHVGFAVWAIASGCLSTITESTAKGLMVFFMLLAGAGAGQTLQTTTVAAQASVSRKDMSVVTAVRNFVRLLGGTLSLAIGATIINNSLRHSMTTLSLPSSTIKKIIDDPTILGDRLSNSTSTPLEALGITPAMASYILDGYTRGFRIVFILNACLAAVATLASITMIKHKELTRSDDEERKLEAKGAMGSESDKVEEKGRSKLRDDKADLIQALLEPFTHISSIKGKEIRPQMIEAFNLWLKVPDAKLRVIAKVVSMLHTASLLVDDIEDDAQLRRGVPAAHKIYGIPQTINCANYAYFLAYQELFSLRDEHADSSSDTERKSVDQELDRLVTSELLCLHRGQGLEILWRDSLQCPTEAEYISMVNNKTGGLFRVGIKLMMACATQNTDVDYVPLVNMFGVYFQIRDDYMNLQSGQYAANKGFAEDLTEGKFSFPVVHGVRADPTNRQIMSNVSN</sequence>
<dbReference type="SFLD" id="SFLDS00005">
    <property type="entry name" value="Isoprenoid_Synthase_Type_I"/>
    <property type="match status" value="1"/>
</dbReference>
<evidence type="ECO:0000256" key="1">
    <source>
        <dbReference type="ARBA" id="ARBA00004141"/>
    </source>
</evidence>
<feature type="region of interest" description="Disordered" evidence="11">
    <location>
        <begin position="470"/>
        <end position="496"/>
    </location>
</feature>
<dbReference type="GO" id="GO:0046872">
    <property type="term" value="F:metal ion binding"/>
    <property type="evidence" value="ECO:0007669"/>
    <property type="project" value="UniProtKB-KW"/>
</dbReference>
<feature type="transmembrane region" description="Helical" evidence="12">
    <location>
        <begin position="295"/>
        <end position="314"/>
    </location>
</feature>
<feature type="domain" description="Major facilitator superfamily (MFS) profile" evidence="13">
    <location>
        <begin position="1"/>
        <end position="466"/>
    </location>
</feature>
<reference evidence="14" key="1">
    <citation type="submission" date="2022-07" db="EMBL/GenBank/DDBJ databases">
        <title>Genome Sequence of Physisporinus lineatus.</title>
        <authorList>
            <person name="Buettner E."/>
        </authorList>
    </citation>
    <scope>NUCLEOTIDE SEQUENCE</scope>
    <source>
        <strain evidence="14">VT162</strain>
    </source>
</reference>
<dbReference type="AlphaFoldDB" id="A0AAD5UZ22"/>
<dbReference type="InterPro" id="IPR036259">
    <property type="entry name" value="MFS_trans_sf"/>
</dbReference>
<dbReference type="GO" id="GO:0005886">
    <property type="term" value="C:plasma membrane"/>
    <property type="evidence" value="ECO:0007669"/>
    <property type="project" value="TreeGrafter"/>
</dbReference>
<dbReference type="PANTHER" id="PTHR23501">
    <property type="entry name" value="MAJOR FACILITATOR SUPERFAMILY"/>
    <property type="match status" value="1"/>
</dbReference>
<evidence type="ECO:0000256" key="7">
    <source>
        <dbReference type="ARBA" id="ARBA00032380"/>
    </source>
</evidence>
<dbReference type="InterPro" id="IPR033749">
    <property type="entry name" value="Polyprenyl_synt_CS"/>
</dbReference>
<protein>
    <recommendedName>
        <fullName evidence="10">(2E,6E)-farnesyl diphosphate synthase</fullName>
    </recommendedName>
    <alternativeName>
        <fullName evidence="9">Dimethylallyltranstransferase</fullName>
    </alternativeName>
    <alternativeName>
        <fullName evidence="8">Farnesyl diphosphate synthase</fullName>
    </alternativeName>
    <alternativeName>
        <fullName evidence="7">Geranyltranstransferase</fullName>
    </alternativeName>
</protein>
<evidence type="ECO:0000313" key="14">
    <source>
        <dbReference type="EMBL" id="KAJ3481648.1"/>
    </source>
</evidence>
<keyword evidence="2 12" id="KW-0812">Transmembrane</keyword>
<dbReference type="SUPFAM" id="SSF48576">
    <property type="entry name" value="Terpenoid synthases"/>
    <property type="match status" value="1"/>
</dbReference>
<dbReference type="InterPro" id="IPR008949">
    <property type="entry name" value="Isoprenoid_synthase_dom_sf"/>
</dbReference>
<dbReference type="Gene3D" id="1.20.1720.10">
    <property type="entry name" value="Multidrug resistance protein D"/>
    <property type="match status" value="2"/>
</dbReference>
<evidence type="ECO:0000256" key="12">
    <source>
        <dbReference type="SAM" id="Phobius"/>
    </source>
</evidence>